<feature type="domain" description="Conserved oligomeric Golgi complex subunit 2 N-terminal" evidence="10">
    <location>
        <begin position="63"/>
        <end position="134"/>
    </location>
</feature>
<feature type="region of interest" description="Disordered" evidence="9">
    <location>
        <begin position="636"/>
        <end position="655"/>
    </location>
</feature>
<evidence type="ECO:0000256" key="7">
    <source>
        <dbReference type="ARBA" id="ARBA00023136"/>
    </source>
</evidence>
<keyword evidence="5" id="KW-0653">Protein transport</keyword>
<evidence type="ECO:0000313" key="13">
    <source>
        <dbReference type="Proteomes" id="UP000298030"/>
    </source>
</evidence>
<accession>A0A4Y7TUV2</accession>
<organism evidence="12 13">
    <name type="scientific">Coprinellus micaceus</name>
    <name type="common">Glistening ink-cap mushroom</name>
    <name type="synonym">Coprinus micaceus</name>
    <dbReference type="NCBI Taxonomy" id="71717"/>
    <lineage>
        <taxon>Eukaryota</taxon>
        <taxon>Fungi</taxon>
        <taxon>Dikarya</taxon>
        <taxon>Basidiomycota</taxon>
        <taxon>Agaricomycotina</taxon>
        <taxon>Agaricomycetes</taxon>
        <taxon>Agaricomycetidae</taxon>
        <taxon>Agaricales</taxon>
        <taxon>Agaricineae</taxon>
        <taxon>Psathyrellaceae</taxon>
        <taxon>Coprinellus</taxon>
    </lineage>
</organism>
<keyword evidence="7" id="KW-0472">Membrane</keyword>
<evidence type="ECO:0000256" key="9">
    <source>
        <dbReference type="SAM" id="MobiDB-lite"/>
    </source>
</evidence>
<gene>
    <name evidence="12" type="ORF">FA13DRAFT_1726769</name>
</gene>
<feature type="domain" description="COG complex component COG2 C-terminal" evidence="11">
    <location>
        <begin position="531"/>
        <end position="859"/>
    </location>
</feature>
<comment type="similarity">
    <text evidence="2">Belongs to the COG2 family.</text>
</comment>
<evidence type="ECO:0000256" key="3">
    <source>
        <dbReference type="ARBA" id="ARBA00020977"/>
    </source>
</evidence>
<dbReference type="PANTHER" id="PTHR12961:SF0">
    <property type="entry name" value="CONSERVED OLIGOMERIC GOLGI COMPLEX SUBUNIT 2"/>
    <property type="match status" value="1"/>
</dbReference>
<dbReference type="GO" id="GO:0006891">
    <property type="term" value="P:intra-Golgi vesicle-mediated transport"/>
    <property type="evidence" value="ECO:0007669"/>
    <property type="project" value="TreeGrafter"/>
</dbReference>
<dbReference type="InterPro" id="IPR009316">
    <property type="entry name" value="COG2"/>
</dbReference>
<evidence type="ECO:0000256" key="6">
    <source>
        <dbReference type="ARBA" id="ARBA00023034"/>
    </source>
</evidence>
<evidence type="ECO:0000256" key="2">
    <source>
        <dbReference type="ARBA" id="ARBA00007603"/>
    </source>
</evidence>
<keyword evidence="13" id="KW-1185">Reference proteome</keyword>
<keyword evidence="6" id="KW-0333">Golgi apparatus</keyword>
<dbReference type="GO" id="GO:0015031">
    <property type="term" value="P:protein transport"/>
    <property type="evidence" value="ECO:0007669"/>
    <property type="project" value="UniProtKB-KW"/>
</dbReference>
<protein>
    <recommendedName>
        <fullName evidence="3">Conserved oligomeric Golgi complex subunit 2</fullName>
    </recommendedName>
    <alternativeName>
        <fullName evidence="8">Component of oligomeric Golgi complex 2</fullName>
    </alternativeName>
</protein>
<dbReference type="AlphaFoldDB" id="A0A4Y7TUV2"/>
<keyword evidence="4" id="KW-0813">Transport</keyword>
<dbReference type="STRING" id="71717.A0A4Y7TUV2"/>
<dbReference type="Pfam" id="PF12022">
    <property type="entry name" value="COG2_C"/>
    <property type="match status" value="1"/>
</dbReference>
<dbReference type="InterPro" id="IPR024603">
    <property type="entry name" value="COG_complex_COG2_C"/>
</dbReference>
<dbReference type="InterPro" id="IPR024602">
    <property type="entry name" value="COG_su2_N"/>
</dbReference>
<dbReference type="Pfam" id="PF06148">
    <property type="entry name" value="COG2_N"/>
    <property type="match status" value="1"/>
</dbReference>
<dbReference type="EMBL" id="QPFP01000004">
    <property type="protein sequence ID" value="TEB37658.1"/>
    <property type="molecule type" value="Genomic_DNA"/>
</dbReference>
<dbReference type="GO" id="GO:0017119">
    <property type="term" value="C:Golgi transport complex"/>
    <property type="evidence" value="ECO:0007669"/>
    <property type="project" value="TreeGrafter"/>
</dbReference>
<sequence>MALTAQPRREAVDPYELERLAEELELREQTRSATLKDGRNGADADNDSDSSAVPNLPAYVPLSHDNSYLNTRNFDVEKFLLSRSYTSLPDLRAELREYLASLKEELVKLINDDYEAFISLSTDLRDEGTRLEKLKQPLGGIRNQILGSKQELSNIQSNIQDKLKKRTRLREEKTLLQLLLKISDSITRLEKLLAIRTPEDDPTDSLELSLQKLGAHHEGNTDEKLPANRAKHLARVATEYTQLLYHVSKAREENCVFINGVRWRIDRIQSTLSSDLDSILSTTLTNLTDGKSSELERTKWTADLTECLRTYDLLGLWRDAEDIIRRQVVRKFAKKTIYPGALNAPHSPIVPHTPFHPNVPEPMLSASFAGPQTPYTPFTAFVPKQNAAFPSGGPMGSKKHQAYLLDDTNDSLAKLYNQILRFIERDICYIMDAAEGVQVKSKYPRDEGDTLVSTLAEEKGFSILGNVVWEELSRAIQDEIGGIVFAAGRPDEFRKHYETTQAFIRSIELLAPSLAAVTSFRAHESYSIFEKRWQLPVYFQLRWKEIVGKLEESLTKIKLEVSHSKDLQPFATQQASAVWIAISACWSYQVFIPELCPRFWKLTLQILSRYRTWLSACLNGIDAKAFAIPEQQNIAAESSGRPGTPMSNPDGVPVENAATDDGLLRQYAAAIVDVLAMDTAIQVLWQQEISVIIPEPDGLEGMEPKDALDAALSKLTDTVPALSSMIVGILTRRCAEALVAVRSITTQLRAMSNKRMPTEASHFVTGVLRPVKQFFGIGSGDGTGARLKAKFLHDYAVDVFNAVTIRYINYLTAMKKNEESLKRLRKTKKPAFSLFGTSSNTDDEAKDEERIRAQMILDVEAFGKDARGLGVDLESNKHFKALKGVVYNTDTE</sequence>
<feature type="compositionally biased region" description="Basic and acidic residues" evidence="9">
    <location>
        <begin position="29"/>
        <end position="42"/>
    </location>
</feature>
<evidence type="ECO:0000259" key="11">
    <source>
        <dbReference type="Pfam" id="PF12022"/>
    </source>
</evidence>
<evidence type="ECO:0000256" key="8">
    <source>
        <dbReference type="ARBA" id="ARBA00031344"/>
    </source>
</evidence>
<dbReference type="Proteomes" id="UP000298030">
    <property type="component" value="Unassembled WGS sequence"/>
</dbReference>
<dbReference type="GO" id="GO:0007030">
    <property type="term" value="P:Golgi organization"/>
    <property type="evidence" value="ECO:0007669"/>
    <property type="project" value="InterPro"/>
</dbReference>
<dbReference type="PANTHER" id="PTHR12961">
    <property type="entry name" value="CONSERVED OLIGOMERIC GOLGI COMPLEX COMPONENT 2"/>
    <property type="match status" value="1"/>
</dbReference>
<evidence type="ECO:0000313" key="12">
    <source>
        <dbReference type="EMBL" id="TEB37658.1"/>
    </source>
</evidence>
<feature type="region of interest" description="Disordered" evidence="9">
    <location>
        <begin position="29"/>
        <end position="56"/>
    </location>
</feature>
<evidence type="ECO:0000256" key="1">
    <source>
        <dbReference type="ARBA" id="ARBA00004395"/>
    </source>
</evidence>
<comment type="caution">
    <text evidence="12">The sequence shown here is derived from an EMBL/GenBank/DDBJ whole genome shotgun (WGS) entry which is preliminary data.</text>
</comment>
<comment type="subcellular location">
    <subcellularLocation>
        <location evidence="1">Golgi apparatus membrane</location>
        <topology evidence="1">Peripheral membrane protein</topology>
    </subcellularLocation>
</comment>
<name>A0A4Y7TUV2_COPMI</name>
<evidence type="ECO:0000256" key="5">
    <source>
        <dbReference type="ARBA" id="ARBA00022927"/>
    </source>
</evidence>
<evidence type="ECO:0000259" key="10">
    <source>
        <dbReference type="Pfam" id="PF06148"/>
    </source>
</evidence>
<evidence type="ECO:0000256" key="4">
    <source>
        <dbReference type="ARBA" id="ARBA00022448"/>
    </source>
</evidence>
<dbReference type="OrthoDB" id="332281at2759"/>
<reference evidence="12 13" key="1">
    <citation type="journal article" date="2019" name="Nat. Ecol. Evol.">
        <title>Megaphylogeny resolves global patterns of mushroom evolution.</title>
        <authorList>
            <person name="Varga T."/>
            <person name="Krizsan K."/>
            <person name="Foldi C."/>
            <person name="Dima B."/>
            <person name="Sanchez-Garcia M."/>
            <person name="Sanchez-Ramirez S."/>
            <person name="Szollosi G.J."/>
            <person name="Szarkandi J.G."/>
            <person name="Papp V."/>
            <person name="Albert L."/>
            <person name="Andreopoulos W."/>
            <person name="Angelini C."/>
            <person name="Antonin V."/>
            <person name="Barry K.W."/>
            <person name="Bougher N.L."/>
            <person name="Buchanan P."/>
            <person name="Buyck B."/>
            <person name="Bense V."/>
            <person name="Catcheside P."/>
            <person name="Chovatia M."/>
            <person name="Cooper J."/>
            <person name="Damon W."/>
            <person name="Desjardin D."/>
            <person name="Finy P."/>
            <person name="Geml J."/>
            <person name="Haridas S."/>
            <person name="Hughes K."/>
            <person name="Justo A."/>
            <person name="Karasinski D."/>
            <person name="Kautmanova I."/>
            <person name="Kiss B."/>
            <person name="Kocsube S."/>
            <person name="Kotiranta H."/>
            <person name="LaButti K.M."/>
            <person name="Lechner B.E."/>
            <person name="Liimatainen K."/>
            <person name="Lipzen A."/>
            <person name="Lukacs Z."/>
            <person name="Mihaltcheva S."/>
            <person name="Morgado L.N."/>
            <person name="Niskanen T."/>
            <person name="Noordeloos M.E."/>
            <person name="Ohm R.A."/>
            <person name="Ortiz-Santana B."/>
            <person name="Ovrebo C."/>
            <person name="Racz N."/>
            <person name="Riley R."/>
            <person name="Savchenko A."/>
            <person name="Shiryaev A."/>
            <person name="Soop K."/>
            <person name="Spirin V."/>
            <person name="Szebenyi C."/>
            <person name="Tomsovsky M."/>
            <person name="Tulloss R.E."/>
            <person name="Uehling J."/>
            <person name="Grigoriev I.V."/>
            <person name="Vagvolgyi C."/>
            <person name="Papp T."/>
            <person name="Martin F.M."/>
            <person name="Miettinen O."/>
            <person name="Hibbett D.S."/>
            <person name="Nagy L.G."/>
        </authorList>
    </citation>
    <scope>NUCLEOTIDE SEQUENCE [LARGE SCALE GENOMIC DNA]</scope>
    <source>
        <strain evidence="12 13">FP101781</strain>
    </source>
</reference>
<proteinExistence type="inferred from homology"/>
<dbReference type="GO" id="GO:0000139">
    <property type="term" value="C:Golgi membrane"/>
    <property type="evidence" value="ECO:0007669"/>
    <property type="project" value="UniProtKB-SubCell"/>
</dbReference>